<comment type="similarity">
    <text evidence="2 12">Belongs to the complex I subunit 1 family.</text>
</comment>
<sequence>MSQTFGHIINPLLYIFPILIAVAFLTLLERKVLGYMQLRKGPNIVGPYGLLQPVADGVKLFIKEPVRPSSSSPTLFILTPTLALFIAMLIWAPMPMPHSLTDMNLGLLFMLALSSAAVYSILWSGWASNSKYALIGALRAVAQTISYEVTLGIILLSIITLTGGFLLKTMLTAQEQTWMLFSSWPLMMMWYISTLAETNRAPFDLTEGESELVSGFNVEYAGGPFALFFLAEYANIMMMNTLSCILFLSPGQTTQPEMFSINLMLKTTLLTMGFLWIRASYPRFRYDQLMHLLWKQFLPLTLALCLWHTSMPISTFSLPPQQ</sequence>
<evidence type="ECO:0000256" key="10">
    <source>
        <dbReference type="ARBA" id="ARBA00023136"/>
    </source>
</evidence>
<evidence type="ECO:0000256" key="4">
    <source>
        <dbReference type="ARBA" id="ARBA00021009"/>
    </source>
</evidence>
<geneLocation type="mitochondrion" evidence="15"/>
<dbReference type="GO" id="GO:0005743">
    <property type="term" value="C:mitochondrial inner membrane"/>
    <property type="evidence" value="ECO:0007669"/>
    <property type="project" value="UniProtKB-SubCell"/>
</dbReference>
<keyword evidence="5" id="KW-0679">Respiratory chain</keyword>
<evidence type="ECO:0000256" key="3">
    <source>
        <dbReference type="ARBA" id="ARBA00012944"/>
    </source>
</evidence>
<dbReference type="GO" id="GO:0003954">
    <property type="term" value="F:NADH dehydrogenase activity"/>
    <property type="evidence" value="ECO:0007669"/>
    <property type="project" value="TreeGrafter"/>
</dbReference>
<gene>
    <name evidence="15" type="primary">ND1</name>
</gene>
<evidence type="ECO:0000256" key="9">
    <source>
        <dbReference type="ARBA" id="ARBA00023027"/>
    </source>
</evidence>
<comment type="catalytic activity">
    <reaction evidence="11 13">
        <text>a ubiquinone + NADH + 5 H(+)(in) = a ubiquinol + NAD(+) + 4 H(+)(out)</text>
        <dbReference type="Rhea" id="RHEA:29091"/>
        <dbReference type="Rhea" id="RHEA-COMP:9565"/>
        <dbReference type="Rhea" id="RHEA-COMP:9566"/>
        <dbReference type="ChEBI" id="CHEBI:15378"/>
        <dbReference type="ChEBI" id="CHEBI:16389"/>
        <dbReference type="ChEBI" id="CHEBI:17976"/>
        <dbReference type="ChEBI" id="CHEBI:57540"/>
        <dbReference type="ChEBI" id="CHEBI:57945"/>
        <dbReference type="EC" id="7.1.1.2"/>
    </reaction>
</comment>
<feature type="transmembrane region" description="Helical" evidence="14">
    <location>
        <begin position="178"/>
        <end position="196"/>
    </location>
</feature>
<keyword evidence="7" id="KW-0249">Electron transport</keyword>
<dbReference type="InterPro" id="IPR001694">
    <property type="entry name" value="NADH_UbQ_OxRdtase_su1/FPO"/>
</dbReference>
<keyword evidence="5" id="KW-0813">Transport</keyword>
<evidence type="ECO:0000256" key="5">
    <source>
        <dbReference type="ARBA" id="ARBA00022660"/>
    </source>
</evidence>
<dbReference type="HAMAP" id="MF_01350">
    <property type="entry name" value="NDH1_NuoH"/>
    <property type="match status" value="1"/>
</dbReference>
<dbReference type="AlphaFoldDB" id="A0A3Q9VHH8"/>
<feature type="transmembrane region" description="Helical" evidence="14">
    <location>
        <begin position="105"/>
        <end position="125"/>
    </location>
</feature>
<keyword evidence="9 12" id="KW-0520">NAD</keyword>
<dbReference type="PROSITE" id="PS00667">
    <property type="entry name" value="COMPLEX1_ND1_1"/>
    <property type="match status" value="1"/>
</dbReference>
<dbReference type="PANTHER" id="PTHR11432">
    <property type="entry name" value="NADH DEHYDROGENASE SUBUNIT 1"/>
    <property type="match status" value="1"/>
</dbReference>
<dbReference type="EMBL" id="MH000157">
    <property type="protein sequence ID" value="AZZ71575.1"/>
    <property type="molecule type" value="Genomic_DNA"/>
</dbReference>
<reference evidence="15" key="1">
    <citation type="submission" date="2018-02" db="EMBL/GenBank/DDBJ databases">
        <title>Mitochondrial genetic variation within and among Holbrookia lacerata lacerata and Holbrookia lacerata subcaudalis, the Spot-Tailed Earless Lizards of Texas.</title>
        <authorList>
            <person name="Roelke C."/>
            <person name="Maldonado J."/>
            <person name="Pope B."/>
            <person name="Thomas F.J."/>
            <person name="Laduc T."/>
            <person name="Toby H."/>
            <person name="Ryberg W."/>
            <person name="Rains N."/>
            <person name="Fujita M.K."/>
        </authorList>
    </citation>
    <scope>NUCLEOTIDE SEQUENCE</scope>
    <source>
        <strain evidence="15">Runnels_2</strain>
    </source>
</reference>
<evidence type="ECO:0000256" key="6">
    <source>
        <dbReference type="ARBA" id="ARBA00022692"/>
    </source>
</evidence>
<feature type="transmembrane region" description="Helical" evidence="14">
    <location>
        <begin position="145"/>
        <end position="166"/>
    </location>
</feature>
<evidence type="ECO:0000256" key="2">
    <source>
        <dbReference type="ARBA" id="ARBA00010535"/>
    </source>
</evidence>
<evidence type="ECO:0000256" key="1">
    <source>
        <dbReference type="ARBA" id="ARBA00004141"/>
    </source>
</evidence>
<keyword evidence="6 12" id="KW-0812">Transmembrane</keyword>
<keyword evidence="10 14" id="KW-0472">Membrane</keyword>
<dbReference type="PANTHER" id="PTHR11432:SF3">
    <property type="entry name" value="NADH-UBIQUINONE OXIDOREDUCTASE CHAIN 1"/>
    <property type="match status" value="1"/>
</dbReference>
<keyword evidence="13" id="KW-0830">Ubiquinone</keyword>
<evidence type="ECO:0000256" key="11">
    <source>
        <dbReference type="ARBA" id="ARBA00049551"/>
    </source>
</evidence>
<evidence type="ECO:0000256" key="8">
    <source>
        <dbReference type="ARBA" id="ARBA00022989"/>
    </source>
</evidence>
<dbReference type="GO" id="GO:0008137">
    <property type="term" value="F:NADH dehydrogenase (ubiquinone) activity"/>
    <property type="evidence" value="ECO:0007669"/>
    <property type="project" value="UniProtKB-EC"/>
</dbReference>
<protein>
    <recommendedName>
        <fullName evidence="4 13">NADH-ubiquinone oxidoreductase chain 1</fullName>
        <ecNumber evidence="3 13">7.1.1.2</ecNumber>
    </recommendedName>
</protein>
<keyword evidence="13 15" id="KW-0496">Mitochondrion</keyword>
<accession>A0A3Q9VHH8</accession>
<name>A0A3Q9VHH8_9SAUR</name>
<feature type="transmembrane region" description="Helical" evidence="14">
    <location>
        <begin position="225"/>
        <end position="247"/>
    </location>
</feature>
<evidence type="ECO:0000256" key="13">
    <source>
        <dbReference type="RuleBase" id="RU000473"/>
    </source>
</evidence>
<dbReference type="PROSITE" id="PS00668">
    <property type="entry name" value="COMPLEX1_ND1_2"/>
    <property type="match status" value="1"/>
</dbReference>
<dbReference type="Pfam" id="PF00146">
    <property type="entry name" value="NADHdh"/>
    <property type="match status" value="1"/>
</dbReference>
<evidence type="ECO:0000256" key="14">
    <source>
        <dbReference type="SAM" id="Phobius"/>
    </source>
</evidence>
<dbReference type="InterPro" id="IPR018086">
    <property type="entry name" value="NADH_UbQ_OxRdtase_su1_CS"/>
</dbReference>
<dbReference type="GO" id="GO:0009060">
    <property type="term" value="P:aerobic respiration"/>
    <property type="evidence" value="ECO:0007669"/>
    <property type="project" value="TreeGrafter"/>
</dbReference>
<evidence type="ECO:0000313" key="15">
    <source>
        <dbReference type="EMBL" id="AZZ71575.1"/>
    </source>
</evidence>
<organism evidence="15">
    <name type="scientific">Holbrookia lacerata</name>
    <dbReference type="NCBI Taxonomy" id="107380"/>
    <lineage>
        <taxon>Eukaryota</taxon>
        <taxon>Metazoa</taxon>
        <taxon>Chordata</taxon>
        <taxon>Craniata</taxon>
        <taxon>Vertebrata</taxon>
        <taxon>Euteleostomi</taxon>
        <taxon>Lepidosauria</taxon>
        <taxon>Squamata</taxon>
        <taxon>Bifurcata</taxon>
        <taxon>Unidentata</taxon>
        <taxon>Episquamata</taxon>
        <taxon>Toxicofera</taxon>
        <taxon>Iguania</taxon>
        <taxon>Phrynosomatidae</taxon>
        <taxon>Phrynosomatinae</taxon>
        <taxon>Holbrookia</taxon>
    </lineage>
</organism>
<feature type="transmembrane region" description="Helical" evidence="14">
    <location>
        <begin position="297"/>
        <end position="318"/>
    </location>
</feature>
<proteinExistence type="inferred from homology"/>
<evidence type="ECO:0000256" key="7">
    <source>
        <dbReference type="ARBA" id="ARBA00022982"/>
    </source>
</evidence>
<dbReference type="EC" id="7.1.1.2" evidence="3 13"/>
<keyword evidence="8 14" id="KW-1133">Transmembrane helix</keyword>
<comment type="subcellular location">
    <subcellularLocation>
        <location evidence="1">Membrane</location>
        <topology evidence="1">Multi-pass membrane protein</topology>
    </subcellularLocation>
    <subcellularLocation>
        <location evidence="12">Mitochondrion inner membrane</location>
        <topology evidence="12">Multi-pass membrane protein</topology>
    </subcellularLocation>
</comment>
<feature type="transmembrane region" description="Helical" evidence="14">
    <location>
        <begin position="12"/>
        <end position="28"/>
    </location>
</feature>
<feature type="transmembrane region" description="Helical" evidence="14">
    <location>
        <begin position="75"/>
        <end position="93"/>
    </location>
</feature>
<evidence type="ECO:0000256" key="12">
    <source>
        <dbReference type="RuleBase" id="RU000471"/>
    </source>
</evidence>
<feature type="transmembrane region" description="Helical" evidence="14">
    <location>
        <begin position="259"/>
        <end position="277"/>
    </location>
</feature>